<keyword evidence="3 6" id="KW-0812">Transmembrane</keyword>
<comment type="subcellular location">
    <subcellularLocation>
        <location evidence="1">Membrane</location>
        <topology evidence="1">Multi-pass membrane protein</topology>
    </subcellularLocation>
</comment>
<reference evidence="7 8" key="6">
    <citation type="journal article" date="2011" name="Appl. Environ. Microbiol.">
        <title>Involvement of the azorhizobial chromosome partition gene (parA) in the onset of bacteroid differentiation during Sesbania rostrata stem nodule development.</title>
        <authorList>
            <person name="Liu CT."/>
            <person name="Lee KB."/>
            <person name="Wang YS."/>
            <person name="Peng MH."/>
            <person name="Lee KT."/>
            <person name="Suzuki S."/>
            <person name="Suzuki T."/>
            <person name="Oyaizu H."/>
        </authorList>
    </citation>
    <scope>NUCLEOTIDE SEQUENCE [LARGE SCALE GENOMIC DNA]</scope>
    <source>
        <strain evidence="8">ATCC 43989 / DSM 5975 / JCM 20966 / LMG 6465 / NBRC 14845 / NCIMB 13405 / ORS 571</strain>
    </source>
</reference>
<feature type="transmembrane region" description="Helical" evidence="6">
    <location>
        <begin position="310"/>
        <end position="327"/>
    </location>
</feature>
<sequence length="388" mass="40920">MTAALHPSTCRDGTACVWCAAADTCTGAGPKERAPSQMSSPNVQQGSFLALIVLVSVAFAWLLLPFYGALLWAVILAILFNPLNRWLTRLLGGRANLAAALSVLACICIVVIPGSMILASLAREASELYQQVSSRQFNPTEITARAHDLLPDFVKDLLPPFTGDTFKEIESRLASFLGQASQVIASSAVSVGQGTAQLFVSLGVMVYVLFFLFRDGASLALAIRRTSPLSPHHTESLFAKFSDVLKATVKGNVIIALVQGLIGGLAFWGLGIGAPLLWGVSMAVLSLVPAVGAALVWGPTAAYLMLSGQYLKGAILLGIGIFVISMIDNLLRPPLVGKGTRLPDYMVLVSTLGGISLFGVNGFVIGPLIAAMFVAIWSLFKDDRAAGC</sequence>
<dbReference type="EMBL" id="AP009384">
    <property type="protein sequence ID" value="BAF88639.1"/>
    <property type="molecule type" value="Genomic_DNA"/>
</dbReference>
<evidence type="ECO:0000256" key="1">
    <source>
        <dbReference type="ARBA" id="ARBA00004141"/>
    </source>
</evidence>
<comment type="similarity">
    <text evidence="2">Belongs to the autoinducer-2 exporter (AI-2E) (TC 2.A.86) family.</text>
</comment>
<reference evidence="7 8" key="1">
    <citation type="journal article" date="2007" name="Appl. Environ. Microbiol.">
        <title>Rhizobial factors required for stem nodule maturation and maintenance in Sesbania rostrata-Azorhizobium caulinodans ORS571 symbiosis.</title>
        <authorList>
            <person name="Suzuki S."/>
            <person name="Aono T."/>
            <person name="Lee KB."/>
            <person name="Suzuki T."/>
            <person name="Liu CT."/>
            <person name="Miwa H."/>
            <person name="Wakao S."/>
            <person name="Iki T."/>
            <person name="Oyaizu H."/>
        </authorList>
    </citation>
    <scope>NUCLEOTIDE SEQUENCE [LARGE SCALE GENOMIC DNA]</scope>
    <source>
        <strain evidence="8">ATCC 43989 / DSM 5975 / JCM 20966 / LMG 6465 / NBRC 14845 / NCIMB 13405 / ORS 571</strain>
    </source>
</reference>
<dbReference type="InterPro" id="IPR002549">
    <property type="entry name" value="AI-2E-like"/>
</dbReference>
<evidence type="ECO:0000256" key="6">
    <source>
        <dbReference type="SAM" id="Phobius"/>
    </source>
</evidence>
<feature type="transmembrane region" description="Helical" evidence="6">
    <location>
        <begin position="347"/>
        <end position="380"/>
    </location>
</feature>
<feature type="transmembrane region" description="Helical" evidence="6">
    <location>
        <begin position="251"/>
        <end position="270"/>
    </location>
</feature>
<protein>
    <submittedName>
        <fullName evidence="7">Putative membrane protein</fullName>
    </submittedName>
</protein>
<keyword evidence="4 6" id="KW-1133">Transmembrane helix</keyword>
<dbReference type="KEGG" id="azc:AZC_2641"/>
<evidence type="ECO:0000256" key="2">
    <source>
        <dbReference type="ARBA" id="ARBA00009773"/>
    </source>
</evidence>
<proteinExistence type="inferred from homology"/>
<accession>A8IBC3</accession>
<feature type="transmembrane region" description="Helical" evidence="6">
    <location>
        <begin position="276"/>
        <end position="298"/>
    </location>
</feature>
<reference evidence="8" key="2">
    <citation type="submission" date="2007-04" db="EMBL/GenBank/DDBJ databases">
        <title>Complete genome sequence of the nitrogen-fixing bacterium Azorhizobium caulinodans ORS571.</title>
        <authorList>
            <person name="Lee K.B."/>
            <person name="Backer P.D."/>
            <person name="Aono T."/>
            <person name="Liu C.T."/>
            <person name="Suzuki S."/>
            <person name="Suzuki T."/>
            <person name="Kaneko T."/>
            <person name="Yamada M."/>
            <person name="Tabata S."/>
            <person name="Kupfer D.M."/>
            <person name="Najar F.Z."/>
            <person name="Wiley G.B."/>
            <person name="Roe B."/>
            <person name="Binnewies T."/>
            <person name="Ussery D."/>
            <person name="Vereecke D."/>
            <person name="Gevers D."/>
            <person name="Holsters M."/>
            <person name="Oyaizu H."/>
        </authorList>
    </citation>
    <scope>NUCLEOTIDE SEQUENCE [LARGE SCALE GENOMIC DNA]</scope>
    <source>
        <strain evidence="8">ATCC 43989 / DSM 5975 / JCM 20966 / LMG 6465 / NBRC 14845 / NCIMB 13405 / ORS 571</strain>
    </source>
</reference>
<dbReference type="Pfam" id="PF01594">
    <property type="entry name" value="AI-2E_transport"/>
    <property type="match status" value="1"/>
</dbReference>
<name>A8IBC3_AZOC5</name>
<evidence type="ECO:0000256" key="5">
    <source>
        <dbReference type="ARBA" id="ARBA00023136"/>
    </source>
</evidence>
<dbReference type="Proteomes" id="UP000000270">
    <property type="component" value="Chromosome"/>
</dbReference>
<feature type="transmembrane region" description="Helical" evidence="6">
    <location>
        <begin position="196"/>
        <end position="213"/>
    </location>
</feature>
<reference evidence="7 8" key="5">
    <citation type="journal article" date="2010" name="Appl. Environ. Microbiol.">
        <title>phrR-like gene praR of Azorhizobium caulinodans ORS571 is essential for symbiosis with Sesbania rostrata and is involved in expression of reb genes.</title>
        <authorList>
            <person name="Akiba N."/>
            <person name="Aono T."/>
            <person name="Toyazaki H."/>
            <person name="Sato S."/>
            <person name="Oyaizu H."/>
        </authorList>
    </citation>
    <scope>NUCLEOTIDE SEQUENCE [LARGE SCALE GENOMIC DNA]</scope>
    <source>
        <strain evidence="8">ATCC 43989 / DSM 5975 / JCM 20966 / LMG 6465 / NBRC 14845 / NCIMB 13405 / ORS 571</strain>
    </source>
</reference>
<dbReference type="PANTHER" id="PTHR21716:SF4">
    <property type="entry name" value="TRANSMEMBRANE PROTEIN 245"/>
    <property type="match status" value="1"/>
</dbReference>
<organism evidence="7 8">
    <name type="scientific">Azorhizobium caulinodans (strain ATCC 43989 / DSM 5975 / JCM 20966 / LMG 6465 / NBRC 14845 / NCIMB 13405 / ORS 571)</name>
    <dbReference type="NCBI Taxonomy" id="438753"/>
    <lineage>
        <taxon>Bacteria</taxon>
        <taxon>Pseudomonadati</taxon>
        <taxon>Pseudomonadota</taxon>
        <taxon>Alphaproteobacteria</taxon>
        <taxon>Hyphomicrobiales</taxon>
        <taxon>Xanthobacteraceae</taxon>
        <taxon>Azorhizobium</taxon>
    </lineage>
</organism>
<evidence type="ECO:0000313" key="7">
    <source>
        <dbReference type="EMBL" id="BAF88639.1"/>
    </source>
</evidence>
<keyword evidence="5 6" id="KW-0472">Membrane</keyword>
<feature type="transmembrane region" description="Helical" evidence="6">
    <location>
        <begin position="99"/>
        <end position="122"/>
    </location>
</feature>
<evidence type="ECO:0000256" key="3">
    <source>
        <dbReference type="ARBA" id="ARBA00022692"/>
    </source>
</evidence>
<dbReference type="AlphaFoldDB" id="A8IBC3"/>
<keyword evidence="8" id="KW-1185">Reference proteome</keyword>
<dbReference type="GO" id="GO:0016020">
    <property type="term" value="C:membrane"/>
    <property type="evidence" value="ECO:0007669"/>
    <property type="project" value="UniProtKB-SubCell"/>
</dbReference>
<reference evidence="7 8" key="4">
    <citation type="journal article" date="2009" name="Appl. Environ. Microbiol.">
        <title>Comparative genome-wide transcriptional profiling of Azorhizobium caulinodans ORS571 grown under free-living and symbiotic conditions.</title>
        <authorList>
            <person name="Tsukada S."/>
            <person name="Aono T."/>
            <person name="Akiba N."/>
            <person name="Lee KB."/>
            <person name="Liu CT."/>
            <person name="Toyazaki H."/>
            <person name="Oyaizu H."/>
        </authorList>
    </citation>
    <scope>NUCLEOTIDE SEQUENCE [LARGE SCALE GENOMIC DNA]</scope>
    <source>
        <strain evidence="8">ATCC 43989 / DSM 5975 / JCM 20966 / LMG 6465 / NBRC 14845 / NCIMB 13405 / ORS 571</strain>
    </source>
</reference>
<evidence type="ECO:0000313" key="8">
    <source>
        <dbReference type="Proteomes" id="UP000000270"/>
    </source>
</evidence>
<dbReference type="HOGENOM" id="CLU_041771_2_2_5"/>
<reference evidence="7 8" key="3">
    <citation type="journal article" date="2008" name="BMC Genomics">
        <title>The genome of the versatile nitrogen fixer Azorhizobium caulinodans ORS571.</title>
        <authorList>
            <person name="Lee KB."/>
            <person name="Backer P.D."/>
            <person name="Aono T."/>
            <person name="Liu CT."/>
            <person name="Suzuki S."/>
            <person name="Suzuki T."/>
            <person name="Kaneko T."/>
            <person name="Yamada M."/>
            <person name="Tabata S."/>
            <person name="Kupfer D.M."/>
            <person name="Najar F.Z."/>
            <person name="Wiley G.B."/>
            <person name="Roe B."/>
            <person name="Binnewies T.T."/>
            <person name="Ussery D.W."/>
            <person name="D'Haeze W."/>
            <person name="Herder J.D."/>
            <person name="Gevers D."/>
            <person name="Vereecke D."/>
            <person name="Holsters M."/>
            <person name="Oyaizu H."/>
        </authorList>
    </citation>
    <scope>NUCLEOTIDE SEQUENCE [LARGE SCALE GENOMIC DNA]</scope>
    <source>
        <strain evidence="8">ATCC 43989 / DSM 5975 / JCM 20966 / LMG 6465 / NBRC 14845 / NCIMB 13405 / ORS 571</strain>
    </source>
</reference>
<evidence type="ECO:0000256" key="4">
    <source>
        <dbReference type="ARBA" id="ARBA00022989"/>
    </source>
</evidence>
<dbReference type="PANTHER" id="PTHR21716">
    <property type="entry name" value="TRANSMEMBRANE PROTEIN"/>
    <property type="match status" value="1"/>
</dbReference>
<gene>
    <name evidence="7" type="ordered locus">AZC_2641</name>
</gene>
<dbReference type="eggNOG" id="COG0628">
    <property type="taxonomic scope" value="Bacteria"/>
</dbReference>